<dbReference type="EMBL" id="UZAK01046144">
    <property type="protein sequence ID" value="VDP74861.1"/>
    <property type="molecule type" value="Genomic_DNA"/>
</dbReference>
<keyword evidence="3" id="KW-1185">Reference proteome</keyword>
<feature type="transmembrane region" description="Helical" evidence="1">
    <location>
        <begin position="70"/>
        <end position="87"/>
    </location>
</feature>
<accession>A0A183L1Q9</accession>
<name>A0A183L1Q9_9TREM</name>
<organism evidence="4">
    <name type="scientific">Schistosoma curassoni</name>
    <dbReference type="NCBI Taxonomy" id="6186"/>
    <lineage>
        <taxon>Eukaryota</taxon>
        <taxon>Metazoa</taxon>
        <taxon>Spiralia</taxon>
        <taxon>Lophotrochozoa</taxon>
        <taxon>Platyhelminthes</taxon>
        <taxon>Trematoda</taxon>
        <taxon>Digenea</taxon>
        <taxon>Strigeidida</taxon>
        <taxon>Schistosomatoidea</taxon>
        <taxon>Schistosomatidae</taxon>
        <taxon>Schistosoma</taxon>
    </lineage>
</organism>
<evidence type="ECO:0000313" key="4">
    <source>
        <dbReference type="WBParaSite" id="SCUD_0002126201-mRNA-1"/>
    </source>
</evidence>
<keyword evidence="1" id="KW-1133">Transmembrane helix</keyword>
<reference evidence="4" key="1">
    <citation type="submission" date="2016-06" db="UniProtKB">
        <authorList>
            <consortium name="WormBaseParasite"/>
        </authorList>
    </citation>
    <scope>IDENTIFICATION</scope>
</reference>
<keyword evidence="1" id="KW-0812">Transmembrane</keyword>
<keyword evidence="1" id="KW-0472">Membrane</keyword>
<evidence type="ECO:0000256" key="1">
    <source>
        <dbReference type="SAM" id="Phobius"/>
    </source>
</evidence>
<evidence type="ECO:0000313" key="3">
    <source>
        <dbReference type="Proteomes" id="UP000279833"/>
    </source>
</evidence>
<proteinExistence type="predicted"/>
<evidence type="ECO:0000313" key="2">
    <source>
        <dbReference type="EMBL" id="VDP74861.1"/>
    </source>
</evidence>
<reference evidence="2 3" key="2">
    <citation type="submission" date="2018-11" db="EMBL/GenBank/DDBJ databases">
        <authorList>
            <consortium name="Pathogen Informatics"/>
        </authorList>
    </citation>
    <scope>NUCLEOTIDE SEQUENCE [LARGE SCALE GENOMIC DNA]</scope>
    <source>
        <strain evidence="2">Dakar</strain>
        <strain evidence="3">Dakar, Senegal</strain>
    </source>
</reference>
<protein>
    <submittedName>
        <fullName evidence="2 4">Uncharacterized protein</fullName>
    </submittedName>
</protein>
<dbReference type="Proteomes" id="UP000279833">
    <property type="component" value="Unassembled WGS sequence"/>
</dbReference>
<sequence length="250" mass="29640">MNLPESALKFLIAREIIRLQGVTITDQKLPLSARSQSLLTINSIIGSFYLSYQTIFLLNRTTRLPLRVSIASKLLIYTFIYLSGLFFQHQIILAWRRYCCLRADQIVCSLGESFRQGGLQYYDWRLRWNQFWAERQEEFKERKRLIKTNNHDETVSYDRVMKHQLENEKSAERNTTQTGHEKQQEFSCNNHERISLTDMMSKILGFTITRHLTVSYKEQTHENQANSQPKHECVDQIFTDTQLQLYFLTL</sequence>
<dbReference type="AlphaFoldDB" id="A0A183L1Q9"/>
<dbReference type="WBParaSite" id="SCUD_0002126201-mRNA-1">
    <property type="protein sequence ID" value="SCUD_0002126201-mRNA-1"/>
    <property type="gene ID" value="SCUD_0002126201"/>
</dbReference>
<feature type="transmembrane region" description="Helical" evidence="1">
    <location>
        <begin position="38"/>
        <end position="58"/>
    </location>
</feature>
<gene>
    <name evidence="2" type="ORF">SCUD_LOCUS21259</name>
</gene>